<comment type="caution">
    <text evidence="8">The sequence shown here is derived from an EMBL/GenBank/DDBJ whole genome shotgun (WGS) entry which is preliminary data.</text>
</comment>
<accession>A0AAV5II38</accession>
<dbReference type="InterPro" id="IPR038588">
    <property type="entry name" value="XS_domain_sf"/>
</dbReference>
<feature type="coiled-coil region" evidence="3">
    <location>
        <begin position="386"/>
        <end position="486"/>
    </location>
</feature>
<evidence type="ECO:0000259" key="5">
    <source>
        <dbReference type="Pfam" id="PF03468"/>
    </source>
</evidence>
<dbReference type="Proteomes" id="UP001054252">
    <property type="component" value="Unassembled WGS sequence"/>
</dbReference>
<dbReference type="InterPro" id="IPR005381">
    <property type="entry name" value="Znf-XS_domain"/>
</dbReference>
<dbReference type="AlphaFoldDB" id="A0AAV5II38"/>
<keyword evidence="2" id="KW-0943">RNA-mediated gene silencing</keyword>
<dbReference type="EMBL" id="BPVZ01000011">
    <property type="protein sequence ID" value="GKU97528.1"/>
    <property type="molecule type" value="Genomic_DNA"/>
</dbReference>
<keyword evidence="9" id="KW-1185">Reference proteome</keyword>
<evidence type="ECO:0000259" key="7">
    <source>
        <dbReference type="Pfam" id="PF03470"/>
    </source>
</evidence>
<dbReference type="PANTHER" id="PTHR21596:SF3">
    <property type="entry name" value="FACTOR OF DNA METHYLATION 1-RELATED"/>
    <property type="match status" value="1"/>
</dbReference>
<name>A0AAV5II38_9ROSI</name>
<evidence type="ECO:0000313" key="9">
    <source>
        <dbReference type="Proteomes" id="UP001054252"/>
    </source>
</evidence>
<sequence>MDYSSGEESDISESEINEYVEKPYQQLRDKTYKVKVKGSLRCPFCAGKKKQGYKYKELLQHSSGVGKGSANRSAKQKANHLALAKYLEIDLANEAEPNLRPSSSQAPVKTPKEDELYVWPWMGIIVNIVADTKEKMALLEKAYWLEKFSRYQPSDVQIFWNEQDQAGQAIVKFNSDWKGYLIATEFDRAFEGENHGKVHWSEQQTNPGSDVYGWSARADDYQSGGLIGDYLRKEGKLKTISEIQREAKEDRNSVVEQLANKIDLTNEDLNQLQYKYNEKNMTLSRMVEEKDKLHLAFLEETRKVQRHARDSVRRVLDEQEKLNYELEAKKKKLDNWSKELNKREVLTERERQKLDEEKKKNDDRNSSLQLASLEQQKADKNFLTLIEEQKREKEEYLKKILQLEKQLDAKQKLEMEITELKGKLQVMKHLGKDDAAVQDKMKEMNDELEQKIEDLQEMESMNQALLKKERQSNDELQEARKELIAGFGDLLGARTNIGLKRMGDIDQKPFQNICKQRFSLDEAMFQASTLCTLWQDKLKNAEWHPFKIISVGGNHQEILEEEDEQLQNLKQDWGDEIYSAVVTALKELNEYNPSGRYIISELWNFKEERKATLKEVIAYIVKNIKSLKRKRN</sequence>
<evidence type="ECO:0000313" key="8">
    <source>
        <dbReference type="EMBL" id="GKU97528.1"/>
    </source>
</evidence>
<dbReference type="InterPro" id="IPR005379">
    <property type="entry name" value="FDM1-5/IDN2_XH"/>
</dbReference>
<evidence type="ECO:0000256" key="4">
    <source>
        <dbReference type="SAM" id="MobiDB-lite"/>
    </source>
</evidence>
<dbReference type="CDD" id="cd12266">
    <property type="entry name" value="RRM_like_XS"/>
    <property type="match status" value="1"/>
</dbReference>
<evidence type="ECO:0000256" key="2">
    <source>
        <dbReference type="ARBA" id="ARBA00023158"/>
    </source>
</evidence>
<reference evidence="8 9" key="1">
    <citation type="journal article" date="2021" name="Commun. Biol.">
        <title>The genome of Shorea leprosula (Dipterocarpaceae) highlights the ecological relevance of drought in aseasonal tropical rainforests.</title>
        <authorList>
            <person name="Ng K.K.S."/>
            <person name="Kobayashi M.J."/>
            <person name="Fawcett J.A."/>
            <person name="Hatakeyama M."/>
            <person name="Paape T."/>
            <person name="Ng C.H."/>
            <person name="Ang C.C."/>
            <person name="Tnah L.H."/>
            <person name="Lee C.T."/>
            <person name="Nishiyama T."/>
            <person name="Sese J."/>
            <person name="O'Brien M.J."/>
            <person name="Copetti D."/>
            <person name="Mohd Noor M.I."/>
            <person name="Ong R.C."/>
            <person name="Putra M."/>
            <person name="Sireger I.Z."/>
            <person name="Indrioko S."/>
            <person name="Kosugi Y."/>
            <person name="Izuno A."/>
            <person name="Isagi Y."/>
            <person name="Lee S.L."/>
            <person name="Shimizu K.K."/>
        </authorList>
    </citation>
    <scope>NUCLEOTIDE SEQUENCE [LARGE SCALE GENOMIC DNA]</scope>
    <source>
        <strain evidence="8">214</strain>
    </source>
</reference>
<keyword evidence="1 3" id="KW-0175">Coiled coil</keyword>
<organism evidence="8 9">
    <name type="scientific">Rubroshorea leprosula</name>
    <dbReference type="NCBI Taxonomy" id="152421"/>
    <lineage>
        <taxon>Eukaryota</taxon>
        <taxon>Viridiplantae</taxon>
        <taxon>Streptophyta</taxon>
        <taxon>Embryophyta</taxon>
        <taxon>Tracheophyta</taxon>
        <taxon>Spermatophyta</taxon>
        <taxon>Magnoliopsida</taxon>
        <taxon>eudicotyledons</taxon>
        <taxon>Gunneridae</taxon>
        <taxon>Pentapetalae</taxon>
        <taxon>rosids</taxon>
        <taxon>malvids</taxon>
        <taxon>Malvales</taxon>
        <taxon>Dipterocarpaceae</taxon>
        <taxon>Rubroshorea</taxon>
    </lineage>
</organism>
<dbReference type="Pfam" id="PF03468">
    <property type="entry name" value="XS"/>
    <property type="match status" value="1"/>
</dbReference>
<gene>
    <name evidence="8" type="ORF">SLEP1_g10670</name>
</gene>
<proteinExistence type="predicted"/>
<feature type="domain" description="Factor of DNA methylation 1-5/IDN2" evidence="6">
    <location>
        <begin position="500"/>
        <end position="630"/>
    </location>
</feature>
<dbReference type="InterPro" id="IPR045177">
    <property type="entry name" value="FDM1-5/IDN2"/>
</dbReference>
<feature type="region of interest" description="Disordered" evidence="4">
    <location>
        <begin position="351"/>
        <end position="373"/>
    </location>
</feature>
<dbReference type="InterPro" id="IPR005380">
    <property type="entry name" value="XS_domain"/>
</dbReference>
<protein>
    <submittedName>
        <fullName evidence="8">Uncharacterized protein</fullName>
    </submittedName>
</protein>
<evidence type="ECO:0000256" key="1">
    <source>
        <dbReference type="ARBA" id="ARBA00023054"/>
    </source>
</evidence>
<evidence type="ECO:0000256" key="3">
    <source>
        <dbReference type="SAM" id="Coils"/>
    </source>
</evidence>
<feature type="domain" description="Zinc finger-XS" evidence="7">
    <location>
        <begin position="42"/>
        <end position="84"/>
    </location>
</feature>
<evidence type="ECO:0000259" key="6">
    <source>
        <dbReference type="Pfam" id="PF03469"/>
    </source>
</evidence>
<feature type="domain" description="XS" evidence="5">
    <location>
        <begin position="114"/>
        <end position="223"/>
    </location>
</feature>
<dbReference type="GO" id="GO:0080188">
    <property type="term" value="P:gene silencing by siRNA-directed DNA methylation"/>
    <property type="evidence" value="ECO:0007669"/>
    <property type="project" value="InterPro"/>
</dbReference>
<dbReference type="Gene3D" id="3.30.70.2890">
    <property type="entry name" value="XS domain"/>
    <property type="match status" value="1"/>
</dbReference>
<feature type="compositionally biased region" description="Basic and acidic residues" evidence="4">
    <location>
        <begin position="351"/>
        <end position="365"/>
    </location>
</feature>
<dbReference type="Pfam" id="PF03469">
    <property type="entry name" value="XH"/>
    <property type="match status" value="1"/>
</dbReference>
<dbReference type="PANTHER" id="PTHR21596">
    <property type="entry name" value="RIBONUCLEASE P SUBUNIT P38"/>
    <property type="match status" value="1"/>
</dbReference>
<dbReference type="Pfam" id="PF03470">
    <property type="entry name" value="zf-XS"/>
    <property type="match status" value="1"/>
</dbReference>